<dbReference type="Proteomes" id="UP000504623">
    <property type="component" value="Unplaced"/>
</dbReference>
<dbReference type="InterPro" id="IPR036047">
    <property type="entry name" value="F-box-like_dom_sf"/>
</dbReference>
<comment type="pathway">
    <text evidence="4">Protein modification; protein ubiquitination.</text>
</comment>
<dbReference type="OrthoDB" id="101791at2759"/>
<dbReference type="GO" id="GO:1903599">
    <property type="term" value="P:positive regulation of autophagy of mitochondrion"/>
    <property type="evidence" value="ECO:0007669"/>
    <property type="project" value="TreeGrafter"/>
</dbReference>
<organism evidence="13 14">
    <name type="scientific">Chrysochloris asiatica</name>
    <name type="common">Cape golden mole</name>
    <dbReference type="NCBI Taxonomy" id="185453"/>
    <lineage>
        <taxon>Eukaryota</taxon>
        <taxon>Metazoa</taxon>
        <taxon>Chordata</taxon>
        <taxon>Craniata</taxon>
        <taxon>Vertebrata</taxon>
        <taxon>Euteleostomi</taxon>
        <taxon>Mammalia</taxon>
        <taxon>Eutheria</taxon>
        <taxon>Afrotheria</taxon>
        <taxon>Chrysochloridae</taxon>
        <taxon>Chrysochlorinae</taxon>
        <taxon>Chrysochloris</taxon>
    </lineage>
</organism>
<evidence type="ECO:0000256" key="2">
    <source>
        <dbReference type="ARBA" id="ARBA00004173"/>
    </source>
</evidence>
<dbReference type="GeneID" id="102814709"/>
<dbReference type="PROSITE" id="PS50181">
    <property type="entry name" value="FBOX"/>
    <property type="match status" value="1"/>
</dbReference>
<keyword evidence="13" id="KW-1185">Reference proteome</keyword>
<feature type="region of interest" description="Disordered" evidence="11">
    <location>
        <begin position="470"/>
        <end position="526"/>
    </location>
</feature>
<reference evidence="14" key="1">
    <citation type="submission" date="2025-08" db="UniProtKB">
        <authorList>
            <consortium name="RefSeq"/>
        </authorList>
    </citation>
    <scope>IDENTIFICATION</scope>
    <source>
        <tissue evidence="14">Spleen</tissue>
    </source>
</reference>
<keyword evidence="6" id="KW-0963">Cytoplasm</keyword>
<sequence length="526" mass="58116">MKLRVRLQKRTGPLEMPEAEPTLGQLRAHLGQVLLPTWGYSSDTRFAITLNNKDALTGDEETLASYGIVSGDLICLVLEDAIPAPNLPSSTDSEHSSLQNNDQPPLAASSNQSSKQDEPLSDSFSGQAAQSDLWNDDSMPGPSSDVGAESVPDAVEMEEGAGFYYSEPMLCSETVEGQVPHSLETLYHAADCSNANDALIVLIHLLMLESGYIPQGTEAKAASMPEKWKSGGVYKLQYTHPLCNGGSAALTCVPLGKLIVVNATLKICNEIRSVKRLQLLPESFICKGEPEDNAAKVYKDLPKLSRLFKDQLVYPLLALSRQALNLPDVFGLVVLPLELKLRILRLLDVRSVLSLSAVCRDLCIAASDPLLWRCLYLRDFRDSTARARDTDWKELYKKKHKQRREMQRGRHAMFQQTPSHNHPFYPYPPYPLYTRPFPSNPLYPPGIIGGDYDVRPMLPFVGDPINSLIPGPGETPGQFPPLRPRFDPTGPLPGPNPILPGRGGPNDRFPFRPSRGRPTDSRLPFM</sequence>
<dbReference type="Gene3D" id="1.20.1280.50">
    <property type="match status" value="1"/>
</dbReference>
<dbReference type="CDD" id="cd22087">
    <property type="entry name" value="F-box_FBXO7"/>
    <property type="match status" value="1"/>
</dbReference>
<dbReference type="InterPro" id="IPR001810">
    <property type="entry name" value="F-box_dom"/>
</dbReference>
<evidence type="ECO:0000256" key="11">
    <source>
        <dbReference type="SAM" id="MobiDB-lite"/>
    </source>
</evidence>
<dbReference type="Pfam" id="PF11566">
    <property type="entry name" value="PI31_Prot_N"/>
    <property type="match status" value="1"/>
</dbReference>
<dbReference type="GO" id="GO:0019901">
    <property type="term" value="F:protein kinase binding"/>
    <property type="evidence" value="ECO:0007669"/>
    <property type="project" value="InterPro"/>
</dbReference>
<evidence type="ECO:0000256" key="10">
    <source>
        <dbReference type="ARBA" id="ARBA00073844"/>
    </source>
</evidence>
<evidence type="ECO:0000313" key="13">
    <source>
        <dbReference type="Proteomes" id="UP000504623"/>
    </source>
</evidence>
<dbReference type="Gene3D" id="3.40.1000.30">
    <property type="match status" value="1"/>
</dbReference>
<keyword evidence="9" id="KW-0539">Nucleus</keyword>
<dbReference type="PANTHER" id="PTHR15537:SF2">
    <property type="entry name" value="F-BOX ONLY PROTEIN 7"/>
    <property type="match status" value="1"/>
</dbReference>
<evidence type="ECO:0000256" key="8">
    <source>
        <dbReference type="ARBA" id="ARBA00023128"/>
    </source>
</evidence>
<evidence type="ECO:0000256" key="3">
    <source>
        <dbReference type="ARBA" id="ARBA00004514"/>
    </source>
</evidence>
<dbReference type="GO" id="GO:0005829">
    <property type="term" value="C:cytosol"/>
    <property type="evidence" value="ECO:0007669"/>
    <property type="project" value="UniProtKB-SubCell"/>
</dbReference>
<keyword evidence="7" id="KW-0833">Ubl conjugation pathway</keyword>
<dbReference type="CTD" id="25793"/>
<feature type="region of interest" description="Disordered" evidence="11">
    <location>
        <begin position="86"/>
        <end position="149"/>
    </location>
</feature>
<keyword evidence="8" id="KW-0496">Mitochondrion</keyword>
<feature type="domain" description="F-box" evidence="12">
    <location>
        <begin position="329"/>
        <end position="375"/>
    </location>
</feature>
<dbReference type="InterPro" id="IPR021625">
    <property type="entry name" value="PI31_Prot_N"/>
</dbReference>
<evidence type="ECO:0000256" key="7">
    <source>
        <dbReference type="ARBA" id="ARBA00022786"/>
    </source>
</evidence>
<dbReference type="Pfam" id="PF12937">
    <property type="entry name" value="F-box-like"/>
    <property type="match status" value="1"/>
</dbReference>
<protein>
    <recommendedName>
        <fullName evidence="10">F-box only protein 7</fullName>
    </recommendedName>
</protein>
<gene>
    <name evidence="14" type="primary">FBXO7</name>
</gene>
<evidence type="ECO:0000256" key="6">
    <source>
        <dbReference type="ARBA" id="ARBA00022490"/>
    </source>
</evidence>
<dbReference type="FunFam" id="1.20.1280.50:FF:000010">
    <property type="entry name" value="F-box only protein 7"/>
    <property type="match status" value="1"/>
</dbReference>
<evidence type="ECO:0000256" key="9">
    <source>
        <dbReference type="ARBA" id="ARBA00023242"/>
    </source>
</evidence>
<keyword evidence="5" id="KW-0488">Methylation</keyword>
<evidence type="ECO:0000256" key="1">
    <source>
        <dbReference type="ARBA" id="ARBA00004123"/>
    </source>
</evidence>
<dbReference type="GO" id="GO:0005739">
    <property type="term" value="C:mitochondrion"/>
    <property type="evidence" value="ECO:0007669"/>
    <property type="project" value="UniProtKB-SubCell"/>
</dbReference>
<dbReference type="RefSeq" id="XP_006865302.1">
    <property type="nucleotide sequence ID" value="XM_006865240.1"/>
</dbReference>
<proteinExistence type="predicted"/>
<evidence type="ECO:0000256" key="4">
    <source>
        <dbReference type="ARBA" id="ARBA00004906"/>
    </source>
</evidence>
<evidence type="ECO:0000313" key="14">
    <source>
        <dbReference type="RefSeq" id="XP_006865302.1"/>
    </source>
</evidence>
<dbReference type="AlphaFoldDB" id="A0A9B0TJ34"/>
<evidence type="ECO:0000259" key="12">
    <source>
        <dbReference type="PROSITE" id="PS50181"/>
    </source>
</evidence>
<dbReference type="PANTHER" id="PTHR15537">
    <property type="entry name" value="F-BOX ONLY PROTEIN 7"/>
    <property type="match status" value="1"/>
</dbReference>
<dbReference type="SUPFAM" id="SSF81383">
    <property type="entry name" value="F-box domain"/>
    <property type="match status" value="1"/>
</dbReference>
<feature type="compositionally biased region" description="Polar residues" evidence="11">
    <location>
        <begin position="87"/>
        <end position="114"/>
    </location>
</feature>
<dbReference type="FunFam" id="3.40.1000.30:FF:000001">
    <property type="entry name" value="F-box only protein 7"/>
    <property type="match status" value="1"/>
</dbReference>
<feature type="compositionally biased region" description="Polar residues" evidence="11">
    <location>
        <begin position="122"/>
        <end position="133"/>
    </location>
</feature>
<dbReference type="InterPro" id="IPR047118">
    <property type="entry name" value="Fbxo7"/>
</dbReference>
<evidence type="ECO:0000256" key="5">
    <source>
        <dbReference type="ARBA" id="ARBA00022481"/>
    </source>
</evidence>
<accession>A0A9B0TJ34</accession>
<dbReference type="GO" id="GO:0005634">
    <property type="term" value="C:nucleus"/>
    <property type="evidence" value="ECO:0007669"/>
    <property type="project" value="UniProtKB-SubCell"/>
</dbReference>
<name>A0A9B0TJ34_CHRAS</name>
<comment type="subcellular location">
    <subcellularLocation>
        <location evidence="3">Cytoplasm</location>
        <location evidence="3">Cytosol</location>
    </subcellularLocation>
    <subcellularLocation>
        <location evidence="2">Mitochondrion</location>
    </subcellularLocation>
    <subcellularLocation>
        <location evidence="1">Nucleus</location>
    </subcellularLocation>
</comment>